<name>A0A2A9DTU5_9MICO</name>
<dbReference type="InterPro" id="IPR001851">
    <property type="entry name" value="ABC_transp_permease"/>
</dbReference>
<feature type="transmembrane region" description="Helical" evidence="9">
    <location>
        <begin position="284"/>
        <end position="301"/>
    </location>
</feature>
<reference evidence="10 11" key="1">
    <citation type="submission" date="2017-10" db="EMBL/GenBank/DDBJ databases">
        <title>Sequencing the genomes of 1000 actinobacteria strains.</title>
        <authorList>
            <person name="Klenk H.-P."/>
        </authorList>
    </citation>
    <scope>NUCLEOTIDE SEQUENCE [LARGE SCALE GENOMIC DNA]</scope>
    <source>
        <strain evidence="10 11">DSM 21798</strain>
    </source>
</reference>
<dbReference type="PANTHER" id="PTHR32196">
    <property type="entry name" value="ABC TRANSPORTER PERMEASE PROTEIN YPHD-RELATED-RELATED"/>
    <property type="match status" value="1"/>
</dbReference>
<keyword evidence="7 9" id="KW-0472">Membrane</keyword>
<dbReference type="Proteomes" id="UP000221369">
    <property type="component" value="Unassembled WGS sequence"/>
</dbReference>
<evidence type="ECO:0000256" key="2">
    <source>
        <dbReference type="ARBA" id="ARBA00022448"/>
    </source>
</evidence>
<evidence type="ECO:0000256" key="5">
    <source>
        <dbReference type="ARBA" id="ARBA00022692"/>
    </source>
</evidence>
<feature type="transmembrane region" description="Helical" evidence="9">
    <location>
        <begin position="136"/>
        <end position="159"/>
    </location>
</feature>
<evidence type="ECO:0000256" key="4">
    <source>
        <dbReference type="ARBA" id="ARBA00022519"/>
    </source>
</evidence>
<dbReference type="OrthoDB" id="7947581at2"/>
<sequence>MTRTLEKTTTPEAPSLAHRLRALLFGRSAAIIALLVVVWIIASVSVENFNTPNTLYFLILDVFPVLLIALPMTFIIITGEIDLSVASMVGLSSVTIGALFQAGVPVPVAIVIALIVGLAGGAVNGFLVTTIGLPSLAVTIGSLALYRGIAVGILGTTAITGFPEMFGDLVKDRLFGRGTAIPGILIVFIVLAIIAIVLLHATSIGRSTYAIGLNKEASLFSGIDAGRLKFWFFVASGVVSALAGAFWTLRYDSARGDNAMGLELVVVAAVLVGGVSIFGGRGSLVGVIAGVLVIGALRSALRLADVSSDVINVATGLLLVVSVIVPSIISAVTGFAERRRAAAAAS</sequence>
<keyword evidence="4" id="KW-0997">Cell inner membrane</keyword>
<feature type="transmembrane region" description="Helical" evidence="9">
    <location>
        <begin position="54"/>
        <end position="76"/>
    </location>
</feature>
<proteinExistence type="predicted"/>
<keyword evidence="11" id="KW-1185">Reference proteome</keyword>
<feature type="transmembrane region" description="Helical" evidence="9">
    <location>
        <begin position="313"/>
        <end position="336"/>
    </location>
</feature>
<comment type="subcellular location">
    <subcellularLocation>
        <location evidence="1">Cell membrane</location>
        <topology evidence="1">Multi-pass membrane protein</topology>
    </subcellularLocation>
</comment>
<evidence type="ECO:0000256" key="6">
    <source>
        <dbReference type="ARBA" id="ARBA00022989"/>
    </source>
</evidence>
<dbReference type="Pfam" id="PF02653">
    <property type="entry name" value="BPD_transp_2"/>
    <property type="match status" value="1"/>
</dbReference>
<evidence type="ECO:0000256" key="9">
    <source>
        <dbReference type="SAM" id="Phobius"/>
    </source>
</evidence>
<dbReference type="GO" id="GO:0022857">
    <property type="term" value="F:transmembrane transporter activity"/>
    <property type="evidence" value="ECO:0007669"/>
    <property type="project" value="InterPro"/>
</dbReference>
<feature type="transmembrane region" description="Helical" evidence="9">
    <location>
        <begin position="83"/>
        <end position="102"/>
    </location>
</feature>
<comment type="caution">
    <text evidence="10">The sequence shown here is derived from an EMBL/GenBank/DDBJ whole genome shotgun (WGS) entry which is preliminary data.</text>
</comment>
<evidence type="ECO:0000256" key="7">
    <source>
        <dbReference type="ARBA" id="ARBA00023136"/>
    </source>
</evidence>
<feature type="transmembrane region" description="Helical" evidence="9">
    <location>
        <begin position="20"/>
        <end position="42"/>
    </location>
</feature>
<evidence type="ECO:0000256" key="3">
    <source>
        <dbReference type="ARBA" id="ARBA00022475"/>
    </source>
</evidence>
<evidence type="ECO:0000313" key="10">
    <source>
        <dbReference type="EMBL" id="PFG29330.1"/>
    </source>
</evidence>
<keyword evidence="5 9" id="KW-0812">Transmembrane</keyword>
<keyword evidence="2" id="KW-0813">Transport</keyword>
<feature type="transmembrane region" description="Helical" evidence="9">
    <location>
        <begin position="230"/>
        <end position="247"/>
    </location>
</feature>
<dbReference type="EMBL" id="PDJE01000001">
    <property type="protein sequence ID" value="PFG29330.1"/>
    <property type="molecule type" value="Genomic_DNA"/>
</dbReference>
<dbReference type="PANTHER" id="PTHR32196:SF71">
    <property type="entry name" value="AUTOINDUCER 2 IMPORT SYSTEM PERMEASE PROTEIN LSRD"/>
    <property type="match status" value="1"/>
</dbReference>
<keyword evidence="6 9" id="KW-1133">Transmembrane helix</keyword>
<dbReference type="AlphaFoldDB" id="A0A2A9DTU5"/>
<accession>A0A2A9DTU5</accession>
<keyword evidence="3" id="KW-1003">Cell membrane</keyword>
<feature type="transmembrane region" description="Helical" evidence="9">
    <location>
        <begin position="108"/>
        <end position="129"/>
    </location>
</feature>
<feature type="transmembrane region" description="Helical" evidence="9">
    <location>
        <begin position="259"/>
        <end position="277"/>
    </location>
</feature>
<evidence type="ECO:0000313" key="11">
    <source>
        <dbReference type="Proteomes" id="UP000221369"/>
    </source>
</evidence>
<evidence type="ECO:0000256" key="8">
    <source>
        <dbReference type="ARBA" id="ARBA00039381"/>
    </source>
</evidence>
<feature type="transmembrane region" description="Helical" evidence="9">
    <location>
        <begin position="179"/>
        <end position="199"/>
    </location>
</feature>
<evidence type="ECO:0000256" key="1">
    <source>
        <dbReference type="ARBA" id="ARBA00004651"/>
    </source>
</evidence>
<dbReference type="RefSeq" id="WP_098405924.1">
    <property type="nucleotide sequence ID" value="NZ_PDJE01000001.1"/>
</dbReference>
<dbReference type="CDD" id="cd06579">
    <property type="entry name" value="TM_PBP1_transp_AraH_like"/>
    <property type="match status" value="1"/>
</dbReference>
<dbReference type="GO" id="GO:0005886">
    <property type="term" value="C:plasma membrane"/>
    <property type="evidence" value="ECO:0007669"/>
    <property type="project" value="UniProtKB-SubCell"/>
</dbReference>
<protein>
    <recommendedName>
        <fullName evidence="8">Autoinducer 2 import system permease protein LsrD</fullName>
    </recommendedName>
</protein>
<organism evidence="10 11">
    <name type="scientific">Paramicrobacterium agarici</name>
    <dbReference type="NCBI Taxonomy" id="630514"/>
    <lineage>
        <taxon>Bacteria</taxon>
        <taxon>Bacillati</taxon>
        <taxon>Actinomycetota</taxon>
        <taxon>Actinomycetes</taxon>
        <taxon>Micrococcales</taxon>
        <taxon>Microbacteriaceae</taxon>
        <taxon>Paramicrobacterium</taxon>
    </lineage>
</organism>
<gene>
    <name evidence="10" type="ORF">ATJ78_0235</name>
</gene>